<evidence type="ECO:0000313" key="2">
    <source>
        <dbReference type="EMBL" id="CAB3362304.1"/>
    </source>
</evidence>
<keyword evidence="3" id="KW-1185">Reference proteome</keyword>
<organism evidence="2 3">
    <name type="scientific">Cloeon dipterum</name>
    <dbReference type="NCBI Taxonomy" id="197152"/>
    <lineage>
        <taxon>Eukaryota</taxon>
        <taxon>Metazoa</taxon>
        <taxon>Ecdysozoa</taxon>
        <taxon>Arthropoda</taxon>
        <taxon>Hexapoda</taxon>
        <taxon>Insecta</taxon>
        <taxon>Pterygota</taxon>
        <taxon>Palaeoptera</taxon>
        <taxon>Ephemeroptera</taxon>
        <taxon>Pisciforma</taxon>
        <taxon>Baetidae</taxon>
        <taxon>Cloeon</taxon>
    </lineage>
</organism>
<feature type="compositionally biased region" description="Low complexity" evidence="1">
    <location>
        <begin position="166"/>
        <end position="176"/>
    </location>
</feature>
<evidence type="ECO:0000256" key="1">
    <source>
        <dbReference type="SAM" id="MobiDB-lite"/>
    </source>
</evidence>
<feature type="compositionally biased region" description="Low complexity" evidence="1">
    <location>
        <begin position="73"/>
        <end position="88"/>
    </location>
</feature>
<accession>A0A8S1C362</accession>
<gene>
    <name evidence="2" type="ORF">CLODIP_2_CD04956</name>
</gene>
<comment type="caution">
    <text evidence="2">The sequence shown here is derived from an EMBL/GenBank/DDBJ whole genome shotgun (WGS) entry which is preliminary data.</text>
</comment>
<name>A0A8S1C362_9INSE</name>
<reference evidence="2 3" key="1">
    <citation type="submission" date="2020-04" db="EMBL/GenBank/DDBJ databases">
        <authorList>
            <person name="Alioto T."/>
            <person name="Alioto T."/>
            <person name="Gomez Garrido J."/>
        </authorList>
    </citation>
    <scope>NUCLEOTIDE SEQUENCE [LARGE SCALE GENOMIC DNA]</scope>
</reference>
<feature type="region of interest" description="Disordered" evidence="1">
    <location>
        <begin position="40"/>
        <end position="102"/>
    </location>
</feature>
<evidence type="ECO:0000313" key="3">
    <source>
        <dbReference type="Proteomes" id="UP000494165"/>
    </source>
</evidence>
<dbReference type="Proteomes" id="UP000494165">
    <property type="component" value="Unassembled WGS sequence"/>
</dbReference>
<dbReference type="EMBL" id="CADEPI010000008">
    <property type="protein sequence ID" value="CAB3362304.1"/>
    <property type="molecule type" value="Genomic_DNA"/>
</dbReference>
<feature type="region of interest" description="Disordered" evidence="1">
    <location>
        <begin position="153"/>
        <end position="176"/>
    </location>
</feature>
<dbReference type="AlphaFoldDB" id="A0A8S1C362"/>
<proteinExistence type="predicted"/>
<sequence length="197" mass="21245">MAIPVDTNTELLEEQYRRLERILYELYLVLRALMEPQVQTPALPNHQGSPRGGSGGGSRRSRRRPHSSRGRRFSPSGSTGSNQQSGSQNPPPPPPPTSGNQAATTVLLNLANSVHLGNQPFLQKQSSPCTKNVESSVEWGTVGLELKNIADSSKEKSQGLSPLMPSSQNKTSSSSGSSLKLVTLALSLMLSRNWSLD</sequence>
<feature type="compositionally biased region" description="Basic residues" evidence="1">
    <location>
        <begin position="59"/>
        <end position="72"/>
    </location>
</feature>
<protein>
    <submittedName>
        <fullName evidence="2">Uncharacterized protein</fullName>
    </submittedName>
</protein>